<name>A0AAP0M0P6_9ROSI</name>
<accession>A0AAP0M0P6</accession>
<keyword evidence="3" id="KW-1185">Reference proteome</keyword>
<feature type="compositionally biased region" description="Basic and acidic residues" evidence="1">
    <location>
        <begin position="8"/>
        <end position="54"/>
    </location>
</feature>
<protein>
    <submittedName>
        <fullName evidence="2">Uncharacterized protein</fullName>
    </submittedName>
</protein>
<evidence type="ECO:0000313" key="3">
    <source>
        <dbReference type="Proteomes" id="UP001428341"/>
    </source>
</evidence>
<proteinExistence type="predicted"/>
<dbReference type="AlphaFoldDB" id="A0AAP0M0P6"/>
<feature type="region of interest" description="Disordered" evidence="1">
    <location>
        <begin position="1"/>
        <end position="126"/>
    </location>
</feature>
<gene>
    <name evidence="2" type="ORF">WN944_004608</name>
</gene>
<evidence type="ECO:0000256" key="1">
    <source>
        <dbReference type="SAM" id="MobiDB-lite"/>
    </source>
</evidence>
<feature type="compositionally biased region" description="Low complexity" evidence="1">
    <location>
        <begin position="82"/>
        <end position="91"/>
    </location>
</feature>
<dbReference type="EMBL" id="JBCGBO010000006">
    <property type="protein sequence ID" value="KAK9193907.1"/>
    <property type="molecule type" value="Genomic_DNA"/>
</dbReference>
<reference evidence="2 3" key="1">
    <citation type="submission" date="2024-05" db="EMBL/GenBank/DDBJ databases">
        <title>Haplotype-resolved chromosome-level genome assembly of Huyou (Citrus changshanensis).</title>
        <authorList>
            <person name="Miao C."/>
            <person name="Chen W."/>
            <person name="Wu Y."/>
            <person name="Wang L."/>
            <person name="Zhao S."/>
            <person name="Grierson D."/>
            <person name="Xu C."/>
            <person name="Chen K."/>
        </authorList>
    </citation>
    <scope>NUCLEOTIDE SEQUENCE [LARGE SCALE GENOMIC DNA]</scope>
    <source>
        <strain evidence="2">01-14</strain>
        <tissue evidence="2">Leaf</tissue>
    </source>
</reference>
<sequence length="172" mass="18660">MALQPHHSVREKAERMKRSDPAEKEAVTREKEERDKQAQWNKKEAHFHNEEAERVAQSGGGGAHPGYKTWGSHSQARDDSNATATAPAPATGTEGRYTPATMGVGHATVAGDSRQPRGPVRSDAPSINIIPSKIKRGLRGCVRKMLGSERNERMARETAFSAAVSLLVPLAT</sequence>
<organism evidence="2 3">
    <name type="scientific">Citrus x changshan-huyou</name>
    <dbReference type="NCBI Taxonomy" id="2935761"/>
    <lineage>
        <taxon>Eukaryota</taxon>
        <taxon>Viridiplantae</taxon>
        <taxon>Streptophyta</taxon>
        <taxon>Embryophyta</taxon>
        <taxon>Tracheophyta</taxon>
        <taxon>Spermatophyta</taxon>
        <taxon>Magnoliopsida</taxon>
        <taxon>eudicotyledons</taxon>
        <taxon>Gunneridae</taxon>
        <taxon>Pentapetalae</taxon>
        <taxon>rosids</taxon>
        <taxon>malvids</taxon>
        <taxon>Sapindales</taxon>
        <taxon>Rutaceae</taxon>
        <taxon>Aurantioideae</taxon>
        <taxon>Citrus</taxon>
    </lineage>
</organism>
<evidence type="ECO:0000313" key="2">
    <source>
        <dbReference type="EMBL" id="KAK9193907.1"/>
    </source>
</evidence>
<dbReference type="Proteomes" id="UP001428341">
    <property type="component" value="Unassembled WGS sequence"/>
</dbReference>
<comment type="caution">
    <text evidence="2">The sequence shown here is derived from an EMBL/GenBank/DDBJ whole genome shotgun (WGS) entry which is preliminary data.</text>
</comment>